<feature type="transmembrane region" description="Helical" evidence="1">
    <location>
        <begin position="38"/>
        <end position="57"/>
    </location>
</feature>
<evidence type="ECO:0000256" key="1">
    <source>
        <dbReference type="SAM" id="Phobius"/>
    </source>
</evidence>
<dbReference type="AlphaFoldDB" id="A0AB38DEY5"/>
<protein>
    <submittedName>
        <fullName evidence="2">Uncharacterized protein</fullName>
    </submittedName>
</protein>
<evidence type="ECO:0000313" key="2">
    <source>
        <dbReference type="EMBL" id="SKY73098.1"/>
    </source>
</evidence>
<gene>
    <name evidence="2" type="ORF">SAMEA2275630_02284</name>
</gene>
<keyword evidence="1" id="KW-0472">Membrane</keyword>
<keyword evidence="1" id="KW-0812">Transmembrane</keyword>
<dbReference type="EMBL" id="FVQL01000001">
    <property type="protein sequence ID" value="SKY73098.1"/>
    <property type="molecule type" value="Genomic_DNA"/>
</dbReference>
<evidence type="ECO:0000313" key="3">
    <source>
        <dbReference type="Proteomes" id="UP000190366"/>
    </source>
</evidence>
<feature type="transmembrane region" description="Helical" evidence="1">
    <location>
        <begin position="69"/>
        <end position="95"/>
    </location>
</feature>
<feature type="transmembrane region" description="Helical" evidence="1">
    <location>
        <begin position="12"/>
        <end position="32"/>
    </location>
</feature>
<proteinExistence type="predicted"/>
<sequence length="138" mass="15041">MPISVRVGNGCLVMTPLIMLWTLVVTVGLLLITWRIAAGIMGLVQTTLGALSSALGITRDSNPYEPVKVFAALLYYFGHAIWLCFASLVFLWAATRPLAPGQVGHELLDVVLGLVVFGVLWAVDRKLWPDVHKSRLAT</sequence>
<keyword evidence="1" id="KW-1133">Transmembrane helix</keyword>
<dbReference type="Proteomes" id="UP000190366">
    <property type="component" value="Unassembled WGS sequence"/>
</dbReference>
<accession>A0AB38DEY5</accession>
<name>A0AB38DEY5_9MYCO</name>
<reference evidence="2 3" key="1">
    <citation type="submission" date="2016-11" db="EMBL/GenBank/DDBJ databases">
        <authorList>
            <consortium name="Pathogen Informatics"/>
        </authorList>
    </citation>
    <scope>NUCLEOTIDE SEQUENCE [LARGE SCALE GENOMIC DNA]</scope>
    <source>
        <strain evidence="2 3">1168</strain>
    </source>
</reference>
<organism evidence="2 3">
    <name type="scientific">Mycobacteroides abscessus subsp. massiliense</name>
    <dbReference type="NCBI Taxonomy" id="1962118"/>
    <lineage>
        <taxon>Bacteria</taxon>
        <taxon>Bacillati</taxon>
        <taxon>Actinomycetota</taxon>
        <taxon>Actinomycetes</taxon>
        <taxon>Mycobacteriales</taxon>
        <taxon>Mycobacteriaceae</taxon>
        <taxon>Mycobacteroides</taxon>
        <taxon>Mycobacteroides abscessus</taxon>
    </lineage>
</organism>
<feature type="transmembrane region" description="Helical" evidence="1">
    <location>
        <begin position="107"/>
        <end position="123"/>
    </location>
</feature>
<comment type="caution">
    <text evidence="2">The sequence shown here is derived from an EMBL/GenBank/DDBJ whole genome shotgun (WGS) entry which is preliminary data.</text>
</comment>